<dbReference type="EMBL" id="GBXM01061281">
    <property type="protein sequence ID" value="JAH47296.1"/>
    <property type="molecule type" value="Transcribed_RNA"/>
</dbReference>
<proteinExistence type="predicted"/>
<evidence type="ECO:0000313" key="1">
    <source>
        <dbReference type="EMBL" id="JAH47296.1"/>
    </source>
</evidence>
<dbReference type="AlphaFoldDB" id="A0A0E9T168"/>
<protein>
    <submittedName>
        <fullName evidence="1">Uncharacterized protein</fullName>
    </submittedName>
</protein>
<accession>A0A0E9T168</accession>
<name>A0A0E9T168_ANGAN</name>
<sequence length="37" mass="4527">MIPLWKRFPRHTFSTWSTYGQQKNPLLLEVPLRWVIS</sequence>
<organism evidence="1">
    <name type="scientific">Anguilla anguilla</name>
    <name type="common">European freshwater eel</name>
    <name type="synonym">Muraena anguilla</name>
    <dbReference type="NCBI Taxonomy" id="7936"/>
    <lineage>
        <taxon>Eukaryota</taxon>
        <taxon>Metazoa</taxon>
        <taxon>Chordata</taxon>
        <taxon>Craniata</taxon>
        <taxon>Vertebrata</taxon>
        <taxon>Euteleostomi</taxon>
        <taxon>Actinopterygii</taxon>
        <taxon>Neopterygii</taxon>
        <taxon>Teleostei</taxon>
        <taxon>Anguilliformes</taxon>
        <taxon>Anguillidae</taxon>
        <taxon>Anguilla</taxon>
    </lineage>
</organism>
<reference evidence="1" key="2">
    <citation type="journal article" date="2015" name="Fish Shellfish Immunol.">
        <title>Early steps in the European eel (Anguilla anguilla)-Vibrio vulnificus interaction in the gills: Role of the RtxA13 toxin.</title>
        <authorList>
            <person name="Callol A."/>
            <person name="Pajuelo D."/>
            <person name="Ebbesson L."/>
            <person name="Teles M."/>
            <person name="MacKenzie S."/>
            <person name="Amaro C."/>
        </authorList>
    </citation>
    <scope>NUCLEOTIDE SEQUENCE</scope>
</reference>
<reference evidence="1" key="1">
    <citation type="submission" date="2014-11" db="EMBL/GenBank/DDBJ databases">
        <authorList>
            <person name="Amaro Gonzalez C."/>
        </authorList>
    </citation>
    <scope>NUCLEOTIDE SEQUENCE</scope>
</reference>